<feature type="region of interest" description="Disordered" evidence="1">
    <location>
        <begin position="122"/>
        <end position="147"/>
    </location>
</feature>
<evidence type="ECO:0000256" key="1">
    <source>
        <dbReference type="SAM" id="MobiDB-lite"/>
    </source>
</evidence>
<gene>
    <name evidence="3" type="ORF">GCM10009827_119100</name>
</gene>
<evidence type="ECO:0000313" key="3">
    <source>
        <dbReference type="EMBL" id="GAA1577467.1"/>
    </source>
</evidence>
<keyword evidence="2" id="KW-0472">Membrane</keyword>
<dbReference type="EMBL" id="BAAAQD010000066">
    <property type="protein sequence ID" value="GAA1577467.1"/>
    <property type="molecule type" value="Genomic_DNA"/>
</dbReference>
<sequence length="356" mass="37970">MRFEELLHETIDEMSGELHGPSARLAARSMVKGRRIRRNRRLAATGGAVLVVIAVVLPWAVLSRPGVVAPPPAAAGSSRPQARPTTQVPTPTTPGGLPGGWVVIGKGDQVLERSSGRYISVRNQGQPAPTGDRLLVRPGPSEAKVTDVRGGHPVTVEPAGFIGTYSWSPTGDRLVGGLTRKDPFKVGFGVIDARTGKVRTQWIDADRYPCSQCFFTWTRDGKEIVMAVAYRSEGAALEQVTGLQLFDAETGEPTRSLPVTAMPAGPFAWSPDGRYVVAGPEPGEADGPNGTTTNWSRFDVLTGQRVEFPFAAVWVSDDVLLTGRDGEVRTLTRDGTVTRTTAVGAPSDRTITLGPP</sequence>
<keyword evidence="4" id="KW-1185">Reference proteome</keyword>
<keyword evidence="2" id="KW-0812">Transmembrane</keyword>
<organism evidence="3 4">
    <name type="scientific">Dactylosporangium maewongense</name>
    <dbReference type="NCBI Taxonomy" id="634393"/>
    <lineage>
        <taxon>Bacteria</taxon>
        <taxon>Bacillati</taxon>
        <taxon>Actinomycetota</taxon>
        <taxon>Actinomycetes</taxon>
        <taxon>Micromonosporales</taxon>
        <taxon>Micromonosporaceae</taxon>
        <taxon>Dactylosporangium</taxon>
    </lineage>
</organism>
<feature type="compositionally biased region" description="Low complexity" evidence="1">
    <location>
        <begin position="74"/>
        <end position="95"/>
    </location>
</feature>
<feature type="transmembrane region" description="Helical" evidence="2">
    <location>
        <begin position="42"/>
        <end position="62"/>
    </location>
</feature>
<name>A0ABN2DH83_9ACTN</name>
<evidence type="ECO:0008006" key="5">
    <source>
        <dbReference type="Google" id="ProtNLM"/>
    </source>
</evidence>
<dbReference type="RefSeq" id="WP_344515814.1">
    <property type="nucleotide sequence ID" value="NZ_BAAAQD010000066.1"/>
</dbReference>
<proteinExistence type="predicted"/>
<dbReference type="SUPFAM" id="SSF82171">
    <property type="entry name" value="DPP6 N-terminal domain-like"/>
    <property type="match status" value="1"/>
</dbReference>
<dbReference type="InterPro" id="IPR011042">
    <property type="entry name" value="6-blade_b-propeller_TolB-like"/>
</dbReference>
<keyword evidence="2" id="KW-1133">Transmembrane helix</keyword>
<protein>
    <recommendedName>
        <fullName evidence="5">WD40 repeat protein</fullName>
    </recommendedName>
</protein>
<accession>A0ABN2DH83</accession>
<evidence type="ECO:0000256" key="2">
    <source>
        <dbReference type="SAM" id="Phobius"/>
    </source>
</evidence>
<evidence type="ECO:0000313" key="4">
    <source>
        <dbReference type="Proteomes" id="UP001501470"/>
    </source>
</evidence>
<dbReference type="Gene3D" id="2.120.10.30">
    <property type="entry name" value="TolB, C-terminal domain"/>
    <property type="match status" value="1"/>
</dbReference>
<feature type="region of interest" description="Disordered" evidence="1">
    <location>
        <begin position="70"/>
        <end position="99"/>
    </location>
</feature>
<reference evidence="3 4" key="1">
    <citation type="journal article" date="2019" name="Int. J. Syst. Evol. Microbiol.">
        <title>The Global Catalogue of Microorganisms (GCM) 10K type strain sequencing project: providing services to taxonomists for standard genome sequencing and annotation.</title>
        <authorList>
            <consortium name="The Broad Institute Genomics Platform"/>
            <consortium name="The Broad Institute Genome Sequencing Center for Infectious Disease"/>
            <person name="Wu L."/>
            <person name="Ma J."/>
        </authorList>
    </citation>
    <scope>NUCLEOTIDE SEQUENCE [LARGE SCALE GENOMIC DNA]</scope>
    <source>
        <strain evidence="3 4">JCM 15933</strain>
    </source>
</reference>
<comment type="caution">
    <text evidence="3">The sequence shown here is derived from an EMBL/GenBank/DDBJ whole genome shotgun (WGS) entry which is preliminary data.</text>
</comment>
<dbReference type="Proteomes" id="UP001501470">
    <property type="component" value="Unassembled WGS sequence"/>
</dbReference>